<dbReference type="PROSITE" id="PS50157">
    <property type="entry name" value="ZINC_FINGER_C2H2_2"/>
    <property type="match status" value="3"/>
</dbReference>
<dbReference type="GO" id="GO:0000981">
    <property type="term" value="F:DNA-binding transcription factor activity, RNA polymerase II-specific"/>
    <property type="evidence" value="ECO:0007669"/>
    <property type="project" value="TreeGrafter"/>
</dbReference>
<feature type="domain" description="C2H2-type" evidence="6">
    <location>
        <begin position="340"/>
        <end position="369"/>
    </location>
</feature>
<reference evidence="7" key="1">
    <citation type="submission" date="2023-03" db="EMBL/GenBank/DDBJ databases">
        <authorList>
            <person name="Steffen K."/>
            <person name="Cardenas P."/>
        </authorList>
    </citation>
    <scope>NUCLEOTIDE SEQUENCE</scope>
</reference>
<proteinExistence type="predicted"/>
<keyword evidence="8" id="KW-1185">Reference proteome</keyword>
<dbReference type="InterPro" id="IPR013087">
    <property type="entry name" value="Znf_C2H2_type"/>
</dbReference>
<dbReference type="Gene3D" id="3.30.160.60">
    <property type="entry name" value="Classic Zinc Finger"/>
    <property type="match status" value="3"/>
</dbReference>
<dbReference type="AlphaFoldDB" id="A0AA35S9M1"/>
<dbReference type="PROSITE" id="PS00028">
    <property type="entry name" value="ZINC_FINGER_C2H2_1"/>
    <property type="match status" value="3"/>
</dbReference>
<evidence type="ECO:0000256" key="5">
    <source>
        <dbReference type="SAM" id="MobiDB-lite"/>
    </source>
</evidence>
<sequence length="489" mass="52998">MAVEVCTQRPFSFSATCGTGGGVPCSYYSAAAAGAAPTTFGCTGGSGLMMNNGYVHKYEIGTPPHGSLSPLCVVTSSHMTAQQQHSPPPPMEQLPKIINSYYTPPISLHYQQEPEPAYTREILSPYGKMDSPLMAQHSTPLSHADIQPEMNVHTPGHSPNIAPSLPSDAQCMNTWYTSSRLSPHTPVSAPTLQSCLPQPHQWPPSMDSGVKAQSPPLPCTMAHSQPSSVCSTMSPSTLNTMSLAENSLGRSQASNNINAMVSGNPRQISSALSILASSTFTDLTASSLLPLTQHPTLQAGGNHTGLLGQIAPLPNKQRKTPPRRNPTVPKKPKTPSEKPHVCPVDNCGKRFSRSDELTRHLRIHTGQKPFQCHICLRCFSRSDHLTTHIRTHTGEKPFACDTCGRRFTRSDERKRHKKVHEKEAARNVLRGSQLQQAANPEVAPLSSANNSEVPIHHVQQEQQQHQLSAVDTVGTIELKIEPTPLSPLQ</sequence>
<gene>
    <name evidence="7" type="ORF">GBAR_LOCUS14697</name>
</gene>
<comment type="caution">
    <text evidence="7">The sequence shown here is derived from an EMBL/GenBank/DDBJ whole genome shotgun (WGS) entry which is preliminary data.</text>
</comment>
<dbReference type="PANTHER" id="PTHR23235">
    <property type="entry name" value="KRUEPPEL-LIKE TRANSCRIPTION FACTOR"/>
    <property type="match status" value="1"/>
</dbReference>
<protein>
    <submittedName>
        <fullName evidence="7">Early growth response protein 1</fullName>
    </submittedName>
</protein>
<name>A0AA35S9M1_GEOBA</name>
<dbReference type="PANTHER" id="PTHR23235:SF60">
    <property type="entry name" value="STRIPE, ISOFORM D"/>
    <property type="match status" value="1"/>
</dbReference>
<keyword evidence="2 4" id="KW-0863">Zinc-finger</keyword>
<feature type="region of interest" description="Disordered" evidence="5">
    <location>
        <begin position="299"/>
        <end position="345"/>
    </location>
</feature>
<evidence type="ECO:0000313" key="7">
    <source>
        <dbReference type="EMBL" id="CAI8025429.1"/>
    </source>
</evidence>
<dbReference type="GO" id="GO:0000978">
    <property type="term" value="F:RNA polymerase II cis-regulatory region sequence-specific DNA binding"/>
    <property type="evidence" value="ECO:0007669"/>
    <property type="project" value="TreeGrafter"/>
</dbReference>
<organism evidence="7 8">
    <name type="scientific">Geodia barretti</name>
    <name type="common">Barrett's horny sponge</name>
    <dbReference type="NCBI Taxonomy" id="519541"/>
    <lineage>
        <taxon>Eukaryota</taxon>
        <taxon>Metazoa</taxon>
        <taxon>Porifera</taxon>
        <taxon>Demospongiae</taxon>
        <taxon>Heteroscleromorpha</taxon>
        <taxon>Tetractinellida</taxon>
        <taxon>Astrophorina</taxon>
        <taxon>Geodiidae</taxon>
        <taxon>Geodia</taxon>
    </lineage>
</organism>
<dbReference type="GO" id="GO:0008270">
    <property type="term" value="F:zinc ion binding"/>
    <property type="evidence" value="ECO:0007669"/>
    <property type="project" value="UniProtKB-KW"/>
</dbReference>
<feature type="domain" description="C2H2-type" evidence="6">
    <location>
        <begin position="398"/>
        <end position="425"/>
    </location>
</feature>
<feature type="domain" description="C2H2-type" evidence="6">
    <location>
        <begin position="370"/>
        <end position="397"/>
    </location>
</feature>
<evidence type="ECO:0000313" key="8">
    <source>
        <dbReference type="Proteomes" id="UP001174909"/>
    </source>
</evidence>
<dbReference type="Pfam" id="PF00096">
    <property type="entry name" value="zf-C2H2"/>
    <property type="match status" value="3"/>
</dbReference>
<dbReference type="SMART" id="SM00355">
    <property type="entry name" value="ZnF_C2H2"/>
    <property type="match status" value="3"/>
</dbReference>
<keyword evidence="3" id="KW-0862">Zinc</keyword>
<accession>A0AA35S9M1</accession>
<evidence type="ECO:0000256" key="4">
    <source>
        <dbReference type="PROSITE-ProRule" id="PRU00042"/>
    </source>
</evidence>
<dbReference type="InterPro" id="IPR036236">
    <property type="entry name" value="Znf_C2H2_sf"/>
</dbReference>
<dbReference type="EMBL" id="CASHTH010002151">
    <property type="protein sequence ID" value="CAI8025429.1"/>
    <property type="molecule type" value="Genomic_DNA"/>
</dbReference>
<dbReference type="SUPFAM" id="SSF57667">
    <property type="entry name" value="beta-beta-alpha zinc fingers"/>
    <property type="match status" value="2"/>
</dbReference>
<keyword evidence="1" id="KW-0479">Metal-binding</keyword>
<evidence type="ECO:0000256" key="3">
    <source>
        <dbReference type="ARBA" id="ARBA00022833"/>
    </source>
</evidence>
<evidence type="ECO:0000256" key="2">
    <source>
        <dbReference type="ARBA" id="ARBA00022771"/>
    </source>
</evidence>
<dbReference type="FunFam" id="3.30.160.60:FF:000515">
    <property type="entry name" value="early growth response protein 4"/>
    <property type="match status" value="1"/>
</dbReference>
<dbReference type="Proteomes" id="UP001174909">
    <property type="component" value="Unassembled WGS sequence"/>
</dbReference>
<evidence type="ECO:0000259" key="6">
    <source>
        <dbReference type="PROSITE" id="PS50157"/>
    </source>
</evidence>
<evidence type="ECO:0000256" key="1">
    <source>
        <dbReference type="ARBA" id="ARBA00022723"/>
    </source>
</evidence>